<name>A0ABT8BYY5_9VIBR</name>
<sequence length="295" mass="34587">MTEPTIEHINQRLAQANLATLTSTELYDNIWDVLDAILEDDNCSEETNFERVRVLLKADLLTELHVLEYYNSYVEDMDLSYEGCPLVKILAPLERDGTLYLSGSDSFYEDLCYDLYLDYIKNIVLLGGRVDHDGMLYWVFESRCELEMFNYLLESFQFKPSAINTVAAHILSEEYFKHDGHEKRGRGIFKQLIEKGIDINFPFDEESGMLDYHSFLGAVLIFDPEFFEQYLLQQPNKEIVKGLPWRKVIKNGYFREKHMQIIENLISLKYYVPLDEIVSELEKKELFDYAKGLDI</sequence>
<organism evidence="1 2">
    <name type="scientific">Vibrio ostreicida</name>
    <dbReference type="NCBI Taxonomy" id="526588"/>
    <lineage>
        <taxon>Bacteria</taxon>
        <taxon>Pseudomonadati</taxon>
        <taxon>Pseudomonadota</taxon>
        <taxon>Gammaproteobacteria</taxon>
        <taxon>Vibrionales</taxon>
        <taxon>Vibrionaceae</taxon>
        <taxon>Vibrio</taxon>
    </lineage>
</organism>
<comment type="caution">
    <text evidence="1">The sequence shown here is derived from an EMBL/GenBank/DDBJ whole genome shotgun (WGS) entry which is preliminary data.</text>
</comment>
<gene>
    <name evidence="1" type="ORF">QWZ16_21855</name>
</gene>
<dbReference type="RefSeq" id="WP_170882525.1">
    <property type="nucleotide sequence ID" value="NZ_JABEYA020000003.1"/>
</dbReference>
<reference evidence="2" key="1">
    <citation type="journal article" date="2019" name="Int. J. Syst. Evol. Microbiol.">
        <title>The Global Catalogue of Microorganisms (GCM) 10K type strain sequencing project: providing services to taxonomists for standard genome sequencing and annotation.</title>
        <authorList>
            <consortium name="The Broad Institute Genomics Platform"/>
            <consortium name="The Broad Institute Genome Sequencing Center for Infectious Disease"/>
            <person name="Wu L."/>
            <person name="Ma J."/>
        </authorList>
    </citation>
    <scope>NUCLEOTIDE SEQUENCE [LARGE SCALE GENOMIC DNA]</scope>
    <source>
        <strain evidence="2">CECT 7398</strain>
    </source>
</reference>
<evidence type="ECO:0000313" key="2">
    <source>
        <dbReference type="Proteomes" id="UP001238540"/>
    </source>
</evidence>
<accession>A0ABT8BYY5</accession>
<proteinExistence type="predicted"/>
<keyword evidence="2" id="KW-1185">Reference proteome</keyword>
<evidence type="ECO:0000313" key="1">
    <source>
        <dbReference type="EMBL" id="MDN3612243.1"/>
    </source>
</evidence>
<dbReference type="Proteomes" id="UP001238540">
    <property type="component" value="Unassembled WGS sequence"/>
</dbReference>
<evidence type="ECO:0008006" key="3">
    <source>
        <dbReference type="Google" id="ProtNLM"/>
    </source>
</evidence>
<dbReference type="EMBL" id="JAUFQC010000027">
    <property type="protein sequence ID" value="MDN3612243.1"/>
    <property type="molecule type" value="Genomic_DNA"/>
</dbReference>
<protein>
    <recommendedName>
        <fullName evidence="3">DUF4240 domain-containing protein</fullName>
    </recommendedName>
</protein>